<evidence type="ECO:0000256" key="3">
    <source>
        <dbReference type="ARBA" id="ARBA00013149"/>
    </source>
</evidence>
<dbReference type="FunFam" id="1.10.579.10:FF:000002">
    <property type="entry name" value="Deoxyribodipyrimidine photolyase"/>
    <property type="match status" value="1"/>
</dbReference>
<dbReference type="Gene3D" id="3.40.50.620">
    <property type="entry name" value="HUPs"/>
    <property type="match status" value="1"/>
</dbReference>
<evidence type="ECO:0000256" key="5">
    <source>
        <dbReference type="ARBA" id="ARBA00022630"/>
    </source>
</evidence>
<evidence type="ECO:0000313" key="15">
    <source>
        <dbReference type="Proteomes" id="UP000229740"/>
    </source>
</evidence>
<keyword evidence="8" id="KW-0238">DNA-binding</keyword>
<evidence type="ECO:0000313" key="14">
    <source>
        <dbReference type="EMBL" id="PID58230.1"/>
    </source>
</evidence>
<evidence type="ECO:0000259" key="13">
    <source>
        <dbReference type="PROSITE" id="PS51645"/>
    </source>
</evidence>
<accession>A0A2G6E815</accession>
<keyword evidence="9" id="KW-0234">DNA repair</keyword>
<gene>
    <name evidence="14" type="ORF">CSB45_03955</name>
</gene>
<dbReference type="GO" id="GO:0003904">
    <property type="term" value="F:deoxyribodipyrimidine photo-lyase activity"/>
    <property type="evidence" value="ECO:0007669"/>
    <property type="project" value="UniProtKB-EC"/>
</dbReference>
<organism evidence="14 15">
    <name type="scientific">candidate division KSB3 bacterium</name>
    <dbReference type="NCBI Taxonomy" id="2044937"/>
    <lineage>
        <taxon>Bacteria</taxon>
        <taxon>candidate division KSB3</taxon>
    </lineage>
</organism>
<evidence type="ECO:0000256" key="2">
    <source>
        <dbReference type="ARBA" id="ARBA00006409"/>
    </source>
</evidence>
<evidence type="ECO:0000256" key="7">
    <source>
        <dbReference type="ARBA" id="ARBA00022827"/>
    </source>
</evidence>
<dbReference type="InterPro" id="IPR052219">
    <property type="entry name" value="Photolyase_Class-2"/>
</dbReference>
<dbReference type="PANTHER" id="PTHR10211">
    <property type="entry name" value="DEOXYRIBODIPYRIMIDINE PHOTOLYASE"/>
    <property type="match status" value="1"/>
</dbReference>
<dbReference type="SUPFAM" id="SSF48173">
    <property type="entry name" value="Cryptochrome/photolyase FAD-binding domain"/>
    <property type="match status" value="1"/>
</dbReference>
<dbReference type="PROSITE" id="PS51645">
    <property type="entry name" value="PHR_CRY_ALPHA_BETA"/>
    <property type="match status" value="1"/>
</dbReference>
<dbReference type="SUPFAM" id="SSF52425">
    <property type="entry name" value="Cryptochrome/photolyase, N-terminal domain"/>
    <property type="match status" value="1"/>
</dbReference>
<dbReference type="InterPro" id="IPR006050">
    <property type="entry name" value="DNA_photolyase_N"/>
</dbReference>
<proteinExistence type="inferred from homology"/>
<dbReference type="PROSITE" id="PS01084">
    <property type="entry name" value="DNA_PHOTOLYASES_2_2"/>
    <property type="match status" value="1"/>
</dbReference>
<dbReference type="InterPro" id="IPR036155">
    <property type="entry name" value="Crypto/Photolyase_N_sf"/>
</dbReference>
<dbReference type="PANTHER" id="PTHR10211:SF0">
    <property type="entry name" value="DEOXYRIBODIPYRIMIDINE PHOTO-LYASE"/>
    <property type="match status" value="1"/>
</dbReference>
<comment type="cofactor">
    <cofactor evidence="1">
        <name>FAD</name>
        <dbReference type="ChEBI" id="CHEBI:57692"/>
    </cofactor>
</comment>
<evidence type="ECO:0000256" key="11">
    <source>
        <dbReference type="ARBA" id="ARBA00031671"/>
    </source>
</evidence>
<evidence type="ECO:0000256" key="12">
    <source>
        <dbReference type="ARBA" id="ARBA00033999"/>
    </source>
</evidence>
<sequence>MIAEERIHHLKTARLKPGKYVLYWMQQARRTHYNHALEYAIAKANELQLPLVTGVVLDETAPDANLRHYTFMLEGLRDLIPELQRRNIQFVLRIGGMPREVAELAQGAAMLVGDWGYLRFQRAWRQQIAEELDCPVVFVETDVVVPVETASSKEEIAARTLRPKLHKCSERFLLAPFGEADCRYGELLLAMRSVDITQPEAVLQELTLNRSIVPAHGFKGGWGEAKRRLEEFINEKLDEYHNCSNDPARDILSRLSPYLRFGQISPIEVILRIEEAAGNRKAKEAFLEQLIVRRELSRNFVYYTPGYDHYEDAVPEWARRTLAEHQQDERPYLYSFSQLENADTHDVYWNAAQQEMLITGHMHKYMRMYWGKKIIEWSKTPEEAFYTMLSLNNSYELDGHDPNAFTGTAWCFGRHDHPWKEREVFGKVRYMNAKGLTRKFQISRYVARINTLVRAG</sequence>
<comment type="caution">
    <text evidence="14">The sequence shown here is derived from an EMBL/GenBank/DDBJ whole genome shotgun (WGS) entry which is preliminary data.</text>
</comment>
<comment type="similarity">
    <text evidence="2">Belongs to the DNA photolyase class-2 family.</text>
</comment>
<comment type="catalytic activity">
    <reaction evidence="12">
        <text>cyclobutadipyrimidine (in DNA) = 2 pyrimidine residues (in DNA).</text>
        <dbReference type="EC" id="4.1.99.3"/>
    </reaction>
</comment>
<dbReference type="GO" id="GO:0000719">
    <property type="term" value="P:photoreactive repair"/>
    <property type="evidence" value="ECO:0007669"/>
    <property type="project" value="TreeGrafter"/>
</dbReference>
<feature type="domain" description="Photolyase/cryptochrome alpha/beta" evidence="13">
    <location>
        <begin position="19"/>
        <end position="147"/>
    </location>
</feature>
<dbReference type="EMBL" id="PDPS01000023">
    <property type="protein sequence ID" value="PID58230.1"/>
    <property type="molecule type" value="Genomic_DNA"/>
</dbReference>
<keyword evidence="5" id="KW-0285">Flavoprotein</keyword>
<dbReference type="InterPro" id="IPR032673">
    <property type="entry name" value="DNA_photolyase_2_CS"/>
</dbReference>
<dbReference type="AlphaFoldDB" id="A0A2G6E815"/>
<dbReference type="InterPro" id="IPR036134">
    <property type="entry name" value="Crypto/Photolyase_FAD-like_sf"/>
</dbReference>
<evidence type="ECO:0000256" key="4">
    <source>
        <dbReference type="ARBA" id="ARBA00014046"/>
    </source>
</evidence>
<dbReference type="EC" id="4.1.99.3" evidence="3"/>
<reference evidence="14 15" key="1">
    <citation type="submission" date="2017-10" db="EMBL/GenBank/DDBJ databases">
        <title>Novel microbial diversity and functional potential in the marine mammal oral microbiome.</title>
        <authorList>
            <person name="Dudek N.K."/>
            <person name="Sun C.L."/>
            <person name="Burstein D."/>
            <person name="Kantor R.S."/>
            <person name="Aliaga Goltsman D.S."/>
            <person name="Bik E.M."/>
            <person name="Thomas B.C."/>
            <person name="Banfield J.F."/>
            <person name="Relman D.A."/>
        </authorList>
    </citation>
    <scope>NUCLEOTIDE SEQUENCE [LARGE SCALE GENOMIC DNA]</scope>
    <source>
        <strain evidence="14">DOLZORAL124_49_17</strain>
    </source>
</reference>
<evidence type="ECO:0000256" key="8">
    <source>
        <dbReference type="ARBA" id="ARBA00023125"/>
    </source>
</evidence>
<protein>
    <recommendedName>
        <fullName evidence="4">Deoxyribodipyrimidine photo-lyase</fullName>
        <ecNumber evidence="3">4.1.99.3</ecNumber>
    </recommendedName>
    <alternativeName>
        <fullName evidence="11">DNA photolyase</fullName>
    </alternativeName>
</protein>
<keyword evidence="6" id="KW-0227">DNA damage</keyword>
<evidence type="ECO:0000256" key="1">
    <source>
        <dbReference type="ARBA" id="ARBA00001974"/>
    </source>
</evidence>
<evidence type="ECO:0000256" key="10">
    <source>
        <dbReference type="ARBA" id="ARBA00023239"/>
    </source>
</evidence>
<dbReference type="Gene3D" id="1.25.40.80">
    <property type="match status" value="1"/>
</dbReference>
<keyword evidence="10 14" id="KW-0456">Lyase</keyword>
<keyword evidence="7" id="KW-0274">FAD</keyword>
<evidence type="ECO:0000256" key="9">
    <source>
        <dbReference type="ARBA" id="ARBA00023204"/>
    </source>
</evidence>
<dbReference type="InterPro" id="IPR014729">
    <property type="entry name" value="Rossmann-like_a/b/a_fold"/>
</dbReference>
<name>A0A2G6E815_9BACT</name>
<evidence type="ECO:0000256" key="6">
    <source>
        <dbReference type="ARBA" id="ARBA00022763"/>
    </source>
</evidence>
<dbReference type="Pfam" id="PF00875">
    <property type="entry name" value="DNA_photolyase"/>
    <property type="match status" value="1"/>
</dbReference>
<dbReference type="Proteomes" id="UP000229740">
    <property type="component" value="Unassembled WGS sequence"/>
</dbReference>
<dbReference type="Gene3D" id="1.10.579.10">
    <property type="entry name" value="DNA Cyclobutane Dipyrimidine Photolyase, subunit A, domain 3"/>
    <property type="match status" value="1"/>
</dbReference>
<dbReference type="GO" id="GO:0003677">
    <property type="term" value="F:DNA binding"/>
    <property type="evidence" value="ECO:0007669"/>
    <property type="project" value="UniProtKB-KW"/>
</dbReference>